<keyword evidence="2" id="KW-1185">Reference proteome</keyword>
<dbReference type="AlphaFoldDB" id="A0A369JKJ5"/>
<gene>
    <name evidence="1" type="ORF">Hypma_013632</name>
</gene>
<comment type="caution">
    <text evidence="1">The sequence shown here is derived from an EMBL/GenBank/DDBJ whole genome shotgun (WGS) entry which is preliminary data.</text>
</comment>
<evidence type="ECO:0000313" key="1">
    <source>
        <dbReference type="EMBL" id="RDB19316.1"/>
    </source>
</evidence>
<accession>A0A369JKJ5</accession>
<name>A0A369JKJ5_HYPMA</name>
<sequence>MVKQSISIAKKIDRHSIRQHSTGCQLLAFTETLRTTCETRTRLWIYLSLRWCSVGTPGTREFNYGYIRQRVFNGKYLDLETTCKITSRAIIRKKSFCLVKFPRPWAYRGKTIRRSR</sequence>
<evidence type="ECO:0000313" key="2">
    <source>
        <dbReference type="Proteomes" id="UP000076154"/>
    </source>
</evidence>
<reference evidence="1" key="1">
    <citation type="submission" date="2018-04" db="EMBL/GenBank/DDBJ databases">
        <title>Whole genome sequencing of Hypsizygus marmoreus.</title>
        <authorList>
            <person name="Choi I.-G."/>
            <person name="Min B."/>
            <person name="Kim J.-G."/>
            <person name="Kim S."/>
            <person name="Oh Y.-L."/>
            <person name="Kong W.-S."/>
            <person name="Park H."/>
            <person name="Jeong J."/>
            <person name="Song E.-S."/>
        </authorList>
    </citation>
    <scope>NUCLEOTIDE SEQUENCE [LARGE SCALE GENOMIC DNA]</scope>
    <source>
        <strain evidence="1">51987-8</strain>
    </source>
</reference>
<protein>
    <submittedName>
        <fullName evidence="1">Uncharacterized protein</fullName>
    </submittedName>
</protein>
<dbReference type="EMBL" id="LUEZ02000080">
    <property type="protein sequence ID" value="RDB19316.1"/>
    <property type="molecule type" value="Genomic_DNA"/>
</dbReference>
<organism evidence="1 2">
    <name type="scientific">Hypsizygus marmoreus</name>
    <name type="common">White beech mushroom</name>
    <name type="synonym">Agaricus marmoreus</name>
    <dbReference type="NCBI Taxonomy" id="39966"/>
    <lineage>
        <taxon>Eukaryota</taxon>
        <taxon>Fungi</taxon>
        <taxon>Dikarya</taxon>
        <taxon>Basidiomycota</taxon>
        <taxon>Agaricomycotina</taxon>
        <taxon>Agaricomycetes</taxon>
        <taxon>Agaricomycetidae</taxon>
        <taxon>Agaricales</taxon>
        <taxon>Tricholomatineae</taxon>
        <taxon>Lyophyllaceae</taxon>
        <taxon>Hypsizygus</taxon>
    </lineage>
</organism>
<proteinExistence type="predicted"/>
<dbReference type="Proteomes" id="UP000076154">
    <property type="component" value="Unassembled WGS sequence"/>
</dbReference>
<dbReference type="InParanoid" id="A0A369JKJ5"/>